<proteinExistence type="predicted"/>
<evidence type="ECO:0000313" key="4">
    <source>
        <dbReference type="Proteomes" id="UP000177383"/>
    </source>
</evidence>
<protein>
    <recommendedName>
        <fullName evidence="2">SCP domain-containing protein</fullName>
    </recommendedName>
</protein>
<sequence length="329" mass="35920">MLDKLRHFFIPHHTNNHKARALHPQAFVFYILLVFVLQISFKTISTNFPDVLGFATDISVDRLLELTNQKRSESGLSPLSFSPTLSQAAANKASDMFSQGYWAHIAPDGKTPWDFITGSGYNYVYAGENLAKSFNDSQSVVDAWMNSSSHKENILKGEYKEIGFAVVNGNLSGEETTLVVQMFGSTNSSANTAQATTVAVITSVPLPTKAEINLPTIIPTTIPIVAKTLPTIISPSPESTIMPTTDIQFTGRSQVKTAGARTAPIININSLTRTFSLLLIGLLLFLLGIDSIFIWKRKTLRVAGHNFAHMLFLIALIGVVYLTGTGVIM</sequence>
<dbReference type="InterPro" id="IPR035940">
    <property type="entry name" value="CAP_sf"/>
</dbReference>
<dbReference type="Gene3D" id="3.40.33.10">
    <property type="entry name" value="CAP"/>
    <property type="match status" value="1"/>
</dbReference>
<keyword evidence="1" id="KW-1133">Transmembrane helix</keyword>
<keyword evidence="1" id="KW-0472">Membrane</keyword>
<dbReference type="STRING" id="1798375.A2773_05145"/>
<dbReference type="AlphaFoldDB" id="A0A1F5ZPQ8"/>
<dbReference type="InterPro" id="IPR014044">
    <property type="entry name" value="CAP_dom"/>
</dbReference>
<dbReference type="PANTHER" id="PTHR31157">
    <property type="entry name" value="SCP DOMAIN-CONTAINING PROTEIN"/>
    <property type="match status" value="1"/>
</dbReference>
<evidence type="ECO:0000256" key="1">
    <source>
        <dbReference type="SAM" id="Phobius"/>
    </source>
</evidence>
<gene>
    <name evidence="3" type="ORF">A2773_05145</name>
</gene>
<dbReference type="CDD" id="cd05379">
    <property type="entry name" value="CAP_bacterial"/>
    <property type="match status" value="1"/>
</dbReference>
<feature type="domain" description="SCP" evidence="2">
    <location>
        <begin position="64"/>
        <end position="181"/>
    </location>
</feature>
<dbReference type="PANTHER" id="PTHR31157:SF1">
    <property type="entry name" value="SCP DOMAIN-CONTAINING PROTEIN"/>
    <property type="match status" value="1"/>
</dbReference>
<evidence type="ECO:0000313" key="3">
    <source>
        <dbReference type="EMBL" id="OGG14087.1"/>
    </source>
</evidence>
<name>A0A1F5ZPQ8_9BACT</name>
<evidence type="ECO:0000259" key="2">
    <source>
        <dbReference type="Pfam" id="PF00188"/>
    </source>
</evidence>
<dbReference type="Proteomes" id="UP000177383">
    <property type="component" value="Unassembled WGS sequence"/>
</dbReference>
<comment type="caution">
    <text evidence="3">The sequence shown here is derived from an EMBL/GenBank/DDBJ whole genome shotgun (WGS) entry which is preliminary data.</text>
</comment>
<organism evidence="3 4">
    <name type="scientific">Candidatus Gottesmanbacteria bacterium RIFCSPHIGHO2_01_FULL_39_10</name>
    <dbReference type="NCBI Taxonomy" id="1798375"/>
    <lineage>
        <taxon>Bacteria</taxon>
        <taxon>Candidatus Gottesmaniibacteriota</taxon>
    </lineage>
</organism>
<dbReference type="EMBL" id="MFJE01000025">
    <property type="protein sequence ID" value="OGG14087.1"/>
    <property type="molecule type" value="Genomic_DNA"/>
</dbReference>
<feature type="transmembrane region" description="Helical" evidence="1">
    <location>
        <begin position="21"/>
        <end position="41"/>
    </location>
</feature>
<accession>A0A1F5ZPQ8</accession>
<dbReference type="SUPFAM" id="SSF55797">
    <property type="entry name" value="PR-1-like"/>
    <property type="match status" value="1"/>
</dbReference>
<feature type="transmembrane region" description="Helical" evidence="1">
    <location>
        <begin position="275"/>
        <end position="295"/>
    </location>
</feature>
<reference evidence="3 4" key="1">
    <citation type="journal article" date="2016" name="Nat. Commun.">
        <title>Thousands of microbial genomes shed light on interconnected biogeochemical processes in an aquifer system.</title>
        <authorList>
            <person name="Anantharaman K."/>
            <person name="Brown C.T."/>
            <person name="Hug L.A."/>
            <person name="Sharon I."/>
            <person name="Castelle C.J."/>
            <person name="Probst A.J."/>
            <person name="Thomas B.C."/>
            <person name="Singh A."/>
            <person name="Wilkins M.J."/>
            <person name="Karaoz U."/>
            <person name="Brodie E.L."/>
            <person name="Williams K.H."/>
            <person name="Hubbard S.S."/>
            <person name="Banfield J.F."/>
        </authorList>
    </citation>
    <scope>NUCLEOTIDE SEQUENCE [LARGE SCALE GENOMIC DNA]</scope>
</reference>
<keyword evidence="1" id="KW-0812">Transmembrane</keyword>
<feature type="transmembrane region" description="Helical" evidence="1">
    <location>
        <begin position="307"/>
        <end position="328"/>
    </location>
</feature>
<dbReference type="Pfam" id="PF00188">
    <property type="entry name" value="CAP"/>
    <property type="match status" value="1"/>
</dbReference>